<feature type="domain" description="TonB-dependent receptor plug" evidence="15">
    <location>
        <begin position="117"/>
        <end position="240"/>
    </location>
</feature>
<dbReference type="Gene3D" id="2.60.40.1120">
    <property type="entry name" value="Carboxypeptidase-like, regulatory domain"/>
    <property type="match status" value="1"/>
</dbReference>
<organism evidence="16 17">
    <name type="scientific">Marivirga arenosa</name>
    <dbReference type="NCBI Taxonomy" id="3059076"/>
    <lineage>
        <taxon>Bacteria</taxon>
        <taxon>Pseudomonadati</taxon>
        <taxon>Bacteroidota</taxon>
        <taxon>Cytophagia</taxon>
        <taxon>Cytophagales</taxon>
        <taxon>Marivirgaceae</taxon>
        <taxon>Marivirga</taxon>
    </lineage>
</organism>
<evidence type="ECO:0000256" key="12">
    <source>
        <dbReference type="RuleBase" id="RU003357"/>
    </source>
</evidence>
<name>A0AA51N7B8_9BACT</name>
<evidence type="ECO:0000256" key="3">
    <source>
        <dbReference type="ARBA" id="ARBA00022452"/>
    </source>
</evidence>
<evidence type="ECO:0000256" key="2">
    <source>
        <dbReference type="ARBA" id="ARBA00022448"/>
    </source>
</evidence>
<dbReference type="PANTHER" id="PTHR32552">
    <property type="entry name" value="FERRICHROME IRON RECEPTOR-RELATED"/>
    <property type="match status" value="1"/>
</dbReference>
<protein>
    <submittedName>
        <fullName evidence="16">SusC/RagA family TonB-linked outer membrane protein</fullName>
    </submittedName>
</protein>
<dbReference type="NCBIfam" id="TIGR04056">
    <property type="entry name" value="OMP_RagA_SusC"/>
    <property type="match status" value="1"/>
</dbReference>
<evidence type="ECO:0000256" key="10">
    <source>
        <dbReference type="ARBA" id="ARBA00023237"/>
    </source>
</evidence>
<dbReference type="InterPro" id="IPR037066">
    <property type="entry name" value="Plug_dom_sf"/>
</dbReference>
<evidence type="ECO:0000313" key="17">
    <source>
        <dbReference type="Proteomes" id="UP001244443"/>
    </source>
</evidence>
<dbReference type="Proteomes" id="UP001244443">
    <property type="component" value="Chromosome"/>
</dbReference>
<keyword evidence="8 12" id="KW-0798">TonB box</keyword>
<comment type="subcellular location">
    <subcellularLocation>
        <location evidence="1 11">Cell outer membrane</location>
        <topology evidence="1 11">Multi-pass membrane protein</topology>
    </subcellularLocation>
</comment>
<dbReference type="InterPro" id="IPR039426">
    <property type="entry name" value="TonB-dep_rcpt-like"/>
</dbReference>
<feature type="domain" description="TonB-dependent receptor-like beta-barrel" evidence="14">
    <location>
        <begin position="459"/>
        <end position="859"/>
    </location>
</feature>
<keyword evidence="6" id="KW-0408">Iron</keyword>
<dbReference type="InterPro" id="IPR036942">
    <property type="entry name" value="Beta-barrel_TonB_sf"/>
</dbReference>
<keyword evidence="7" id="KW-0406">Ion transport</keyword>
<evidence type="ECO:0000256" key="9">
    <source>
        <dbReference type="ARBA" id="ARBA00023136"/>
    </source>
</evidence>
<dbReference type="Pfam" id="PF07715">
    <property type="entry name" value="Plug"/>
    <property type="match status" value="1"/>
</dbReference>
<dbReference type="InterPro" id="IPR023996">
    <property type="entry name" value="TonB-dep_OMP_SusC/RagA"/>
</dbReference>
<feature type="chain" id="PRO_5041299054" evidence="13">
    <location>
        <begin position="20"/>
        <end position="1110"/>
    </location>
</feature>
<dbReference type="SUPFAM" id="SSF56935">
    <property type="entry name" value="Porins"/>
    <property type="match status" value="1"/>
</dbReference>
<dbReference type="GO" id="GO:0006826">
    <property type="term" value="P:iron ion transport"/>
    <property type="evidence" value="ECO:0007669"/>
    <property type="project" value="UniProtKB-KW"/>
</dbReference>
<dbReference type="Gene3D" id="2.170.130.10">
    <property type="entry name" value="TonB-dependent receptor, plug domain"/>
    <property type="match status" value="1"/>
</dbReference>
<keyword evidence="5 11" id="KW-0812">Transmembrane</keyword>
<dbReference type="SUPFAM" id="SSF49464">
    <property type="entry name" value="Carboxypeptidase regulatory domain-like"/>
    <property type="match status" value="1"/>
</dbReference>
<gene>
    <name evidence="16" type="ORF">QYS48_28945</name>
</gene>
<dbReference type="InterPro" id="IPR012910">
    <property type="entry name" value="Plug_dom"/>
</dbReference>
<accession>A0AA51N7B8</accession>
<evidence type="ECO:0000256" key="13">
    <source>
        <dbReference type="SAM" id="SignalP"/>
    </source>
</evidence>
<keyword evidence="4" id="KW-0410">Iron transport</keyword>
<dbReference type="NCBIfam" id="TIGR04057">
    <property type="entry name" value="SusC_RagA_signa"/>
    <property type="match status" value="1"/>
</dbReference>
<keyword evidence="17" id="KW-1185">Reference proteome</keyword>
<keyword evidence="3 11" id="KW-1134">Transmembrane beta strand</keyword>
<keyword evidence="13" id="KW-0732">Signal</keyword>
<dbReference type="Pfam" id="PF13715">
    <property type="entry name" value="CarbopepD_reg_2"/>
    <property type="match status" value="1"/>
</dbReference>
<keyword evidence="2 11" id="KW-0813">Transport</keyword>
<dbReference type="InterPro" id="IPR023997">
    <property type="entry name" value="TonB-dep_OMP_SusC/RagA_CS"/>
</dbReference>
<comment type="similarity">
    <text evidence="11 12">Belongs to the TonB-dependent receptor family.</text>
</comment>
<evidence type="ECO:0000256" key="11">
    <source>
        <dbReference type="PROSITE-ProRule" id="PRU01360"/>
    </source>
</evidence>
<dbReference type="Pfam" id="PF00593">
    <property type="entry name" value="TonB_dep_Rec_b-barrel"/>
    <property type="match status" value="1"/>
</dbReference>
<dbReference type="InterPro" id="IPR008969">
    <property type="entry name" value="CarboxyPept-like_regulatory"/>
</dbReference>
<evidence type="ECO:0000256" key="5">
    <source>
        <dbReference type="ARBA" id="ARBA00022692"/>
    </source>
</evidence>
<dbReference type="RefSeq" id="WP_308357657.1">
    <property type="nucleotide sequence ID" value="NZ_CP129970.2"/>
</dbReference>
<evidence type="ECO:0000256" key="7">
    <source>
        <dbReference type="ARBA" id="ARBA00023065"/>
    </source>
</evidence>
<proteinExistence type="inferred from homology"/>
<evidence type="ECO:0000256" key="1">
    <source>
        <dbReference type="ARBA" id="ARBA00004571"/>
    </source>
</evidence>
<evidence type="ECO:0000256" key="4">
    <source>
        <dbReference type="ARBA" id="ARBA00022496"/>
    </source>
</evidence>
<feature type="signal peptide" evidence="13">
    <location>
        <begin position="1"/>
        <end position="19"/>
    </location>
</feature>
<evidence type="ECO:0000256" key="8">
    <source>
        <dbReference type="ARBA" id="ARBA00023077"/>
    </source>
</evidence>
<dbReference type="PROSITE" id="PS52016">
    <property type="entry name" value="TONB_DEPENDENT_REC_3"/>
    <property type="match status" value="1"/>
</dbReference>
<evidence type="ECO:0000256" key="6">
    <source>
        <dbReference type="ARBA" id="ARBA00023004"/>
    </source>
</evidence>
<evidence type="ECO:0000259" key="14">
    <source>
        <dbReference type="Pfam" id="PF00593"/>
    </source>
</evidence>
<keyword evidence="9 11" id="KW-0472">Membrane</keyword>
<dbReference type="AlphaFoldDB" id="A0AA51N7B8"/>
<keyword evidence="10 11" id="KW-0998">Cell outer membrane</keyword>
<dbReference type="PANTHER" id="PTHR32552:SF81">
    <property type="entry name" value="TONB-DEPENDENT OUTER MEMBRANE RECEPTOR"/>
    <property type="match status" value="1"/>
</dbReference>
<sequence>MKKILLTCLMLVFVLYAWAQDRTVSGKVTDADTGGALPGVNVLLKGTGTGVTTDLDGNFKISVPSDGGTLVFTFIGMAAQEVEIGSRSVINVEMETDIQQLSEVVVTALGFEADRDKLGASSSSIDGGAVAESGEKTLLDGLQGKASGVNITSTSGDPGAGGRIVIRGATSITGNLQPLIVIDGVPMYNSSSYGEGSSSVAGVAQQSRLNDINPNDIASVEVLKGASAAAVWGSRAANGVLVITTKKGTAGKKDWSVSVTSRYAVDQINKEVDLQYDYGQGFGGYYDPGFGVNGGNSLSWGDRISDRSGGTDNFITDPNAPGYLGYFESDNSDNLYYAIAPGEVGNVHGGKNDRSVYNPHDAIFQNGLTVFNSIGLQNADENGNVFMSFSNQNQRGIVKANSNYIRNTARLNATRFVTETVTATINANYSNITSDRIQMGSNTSGLLLGALRNPADFNMLDYTGTYYDVNGIPNPDRQRAYRNPLGRRVTSSYDNPLWTVDNNLSSTKVDRVIGKMELQYDPISWLNLTGRVGLDTYYDERNDFINEAAATSPGGFYAKELISETQINADFIARANANITEDITGNFLVGANWNDRKFSNVGSSITNFINTASPPDVGNSPASARGNIGEESHIRSIGYYSTASFGFYDQVFLNASGRLDYFSAFPVENNSFFYPSADVAWQFSKLMPASNLFSFGKLRASYGQVGRAPGAYSTQTFYIGAAYTDGWGQNLDAAQYGGGFRQSSQAGNPDILPEVKTEVEFGVDLRFLNDLMSLSATYYDNTTDNLIVAKELPNSTGFATTIANAAEINNKGIEVELDATVYKSDDLSVNIYGNWFRNRNEVVSIEGTDEISLAGFTGSTSSAVVGEQLGVIYGDRWDRDEAGNFILDENGFPQLAGTPGVLGDPNPDWRAAMGSQLSFKGFSLNVLFEHSQGGEIWNGTKGALAYFGRAGYTDHTVTLTAAQASTLLNYAGATAEDWYGPDFQNSDGSYTVRGYVQDFGDGDVLVDGSAYWSGPFSGFTGPAEQFMEDATFTRLRELTIGYDLSTFDFIDKVGLTGASVDLTGRNLLLWTDYTGVDPNTNLGGATNGLGLDYFNNPSTRSYVVTLNLKF</sequence>
<evidence type="ECO:0000259" key="15">
    <source>
        <dbReference type="Pfam" id="PF07715"/>
    </source>
</evidence>
<evidence type="ECO:0000313" key="16">
    <source>
        <dbReference type="EMBL" id="WMN07494.1"/>
    </source>
</evidence>
<reference evidence="16" key="1">
    <citation type="submission" date="2023-08" db="EMBL/GenBank/DDBJ databases">
        <title>Comparative genomics and taxonomic characterization of three novel marine species of genus Marivirga.</title>
        <authorList>
            <person name="Muhammad N."/>
            <person name="Kim S.-G."/>
        </authorList>
    </citation>
    <scope>NUCLEOTIDE SEQUENCE [LARGE SCALE GENOMIC DNA]</scope>
    <source>
        <strain evidence="16">ABR2-2</strain>
    </source>
</reference>
<dbReference type="InterPro" id="IPR000531">
    <property type="entry name" value="Beta-barrel_TonB"/>
</dbReference>
<dbReference type="Gene3D" id="2.40.170.20">
    <property type="entry name" value="TonB-dependent receptor, beta-barrel domain"/>
    <property type="match status" value="1"/>
</dbReference>
<dbReference type="EMBL" id="CP129970">
    <property type="protein sequence ID" value="WMN07494.1"/>
    <property type="molecule type" value="Genomic_DNA"/>
</dbReference>
<dbReference type="GO" id="GO:0009279">
    <property type="term" value="C:cell outer membrane"/>
    <property type="evidence" value="ECO:0007669"/>
    <property type="project" value="UniProtKB-SubCell"/>
</dbReference>